<sequence>MSLGLDAAEVFLVVSFNTLIVKPINILNINMQAEAKDMIRFHRSFTFFVLIAFA</sequence>
<dbReference type="EMBL" id="CP022954">
    <property type="protein sequence ID" value="QGV16944.1"/>
    <property type="molecule type" value="Genomic_DNA"/>
</dbReference>
<proteinExistence type="predicted"/>
<name>A0AAP9HFQ5_LACPA</name>
<accession>A0AAP9HFQ5</accession>
<evidence type="ECO:0000313" key="2">
    <source>
        <dbReference type="Proteomes" id="UP000423274"/>
    </source>
</evidence>
<dbReference type="AlphaFoldDB" id="A0AAP9HFQ5"/>
<protein>
    <submittedName>
        <fullName evidence="1">Uncharacterized protein</fullName>
    </submittedName>
</protein>
<dbReference type="Proteomes" id="UP000423274">
    <property type="component" value="Chromosome"/>
</dbReference>
<evidence type="ECO:0000313" key="1">
    <source>
        <dbReference type="EMBL" id="QGV16944.1"/>
    </source>
</evidence>
<reference evidence="1 2" key="1">
    <citation type="submission" date="2017-08" db="EMBL/GenBank/DDBJ databases">
        <title>Genome sequence, comparative genomics and functional analysis of the highly adhesive Lactobacillus paracasei Kobulty strain.</title>
        <authorList>
            <person name="Koryszewska-Baginska A."/>
            <person name="Grynberg M."/>
            <person name="Aleksandrzak-Piekarczyk T."/>
        </authorList>
    </citation>
    <scope>NUCLEOTIDE SEQUENCE [LARGE SCALE GENOMIC DNA]</scope>
    <source>
        <strain evidence="1 2">IBB3423</strain>
    </source>
</reference>
<gene>
    <name evidence="1" type="ORF">LCAKO_0365</name>
</gene>
<organism evidence="1 2">
    <name type="scientific">Lacticaseibacillus paracasei subsp. paracasei</name>
    <dbReference type="NCBI Taxonomy" id="47714"/>
    <lineage>
        <taxon>Bacteria</taxon>
        <taxon>Bacillati</taxon>
        <taxon>Bacillota</taxon>
        <taxon>Bacilli</taxon>
        <taxon>Lactobacillales</taxon>
        <taxon>Lactobacillaceae</taxon>
        <taxon>Lacticaseibacillus</taxon>
    </lineage>
</organism>